<evidence type="ECO:0000256" key="4">
    <source>
        <dbReference type="ARBA" id="ARBA00022692"/>
    </source>
</evidence>
<dbReference type="EvolutionaryTrace" id="Q70Q12"/>
<dbReference type="EMDB" id="EMD-32894"/>
<reference evidence="11" key="2">
    <citation type="journal article" date="2009" name="Nature">
        <title>Crystal structure of the sodium-potassium pump at 2.4 A resolution.</title>
        <authorList>
            <person name="Shinoda T."/>
            <person name="Ogawa H."/>
            <person name="Cornelius F."/>
            <person name="Toyoshima C."/>
        </authorList>
    </citation>
    <scope>X-RAY CRYSTALLOGRAPHY (2.40 ANGSTROMS) OF 21-94</scope>
</reference>
<evidence type="ECO:0007829" key="12">
    <source>
        <dbReference type="PDB" id="3A3Y"/>
    </source>
</evidence>
<keyword evidence="5 8" id="KW-1133">Transmembrane helix</keyword>
<dbReference type="EMDB" id="EMD-32899"/>
<dbReference type="PDB" id="7WYY">
    <property type="method" value="EM"/>
    <property type="resolution" value="3.90 A"/>
    <property type="chains" value="E/G=1-94"/>
</dbReference>
<dbReference type="PDBsum" id="5AW9"/>
<evidence type="ECO:0000256" key="7">
    <source>
        <dbReference type="ARBA" id="ARBA00023136"/>
    </source>
</evidence>
<evidence type="ECO:0007829" key="14">
    <source>
        <dbReference type="PDB" id="5AVR"/>
    </source>
</evidence>
<reference evidence="12" key="3">
    <citation type="journal article" date="2009" name="Proc. Natl. Acad. Sci. U.S.A.">
        <title>Crystal structure of the sodium-potassium pump (Na+,K+-ATPase) with bound potassium and ouabain.</title>
        <authorList>
            <person name="Ogawa H."/>
            <person name="Shinoda T."/>
            <person name="Cornelius F."/>
            <person name="Toyoshima C."/>
        </authorList>
    </citation>
    <scope>X-RAY CRYSTALLOGRAPHY (2.80 ANGSTROMS) OF 21-94</scope>
</reference>
<dbReference type="PDB" id="8JFZ">
    <property type="method" value="EM"/>
    <property type="resolution" value="3.50 A"/>
    <property type="chains" value="E/G=1-94"/>
</dbReference>
<evidence type="ECO:0000256" key="5">
    <source>
        <dbReference type="ARBA" id="ARBA00022989"/>
    </source>
</evidence>
<keyword evidence="3 8" id="KW-0813">Transport</keyword>
<dbReference type="PDB" id="3A3Y">
    <property type="method" value="X-ray"/>
    <property type="resolution" value="2.80 A"/>
    <property type="chains" value="G=21-94"/>
</dbReference>
<dbReference type="PANTHER" id="PTHR14132:SF14">
    <property type="entry name" value="FXYD DOMAIN-CONTAINING ION TRANSPORT REGULATOR 5"/>
    <property type="match status" value="1"/>
</dbReference>
<dbReference type="PDB" id="5AW8">
    <property type="method" value="X-ray"/>
    <property type="resolution" value="2.80 A"/>
    <property type="chains" value="G=21-94"/>
</dbReference>
<dbReference type="PDB" id="2ZXE">
    <property type="method" value="X-ray"/>
    <property type="resolution" value="2.40 A"/>
    <property type="chains" value="G=21-94"/>
</dbReference>
<dbReference type="PDBsum" id="3A3Y"/>
<gene>
    <name evidence="10" type="primary">fxyd10</name>
</gene>
<dbReference type="PDB" id="5AW5">
    <property type="method" value="X-ray"/>
    <property type="resolution" value="2.90 A"/>
    <property type="chains" value="G=21-94"/>
</dbReference>
<evidence type="ECO:0007829" key="19">
    <source>
        <dbReference type="PDB" id="8JFZ"/>
    </source>
</evidence>
<sequence>MLGAATGLMVLVAVTQGVWAMDPEGPDNDERFTYDYYRLRVVGLIVAAVLCVIGIIILLAGKCRCKFNQNKRTRSNSGTATAQHLLQPGEATEC</sequence>
<dbReference type="EMDB" id="EMD-33601"/>
<dbReference type="PDB" id="5AW1">
    <property type="method" value="X-ray"/>
    <property type="resolution" value="3.35 A"/>
    <property type="chains" value="G=21-94"/>
</dbReference>
<dbReference type="Pfam" id="PF02038">
    <property type="entry name" value="ATP1G1_PLM_MAT8"/>
    <property type="match status" value="1"/>
</dbReference>
<feature type="region of interest" description="Disordered" evidence="9">
    <location>
        <begin position="70"/>
        <end position="94"/>
    </location>
</feature>
<dbReference type="PDB" id="5AVT">
    <property type="method" value="X-ray"/>
    <property type="resolution" value="2.90 A"/>
    <property type="chains" value="G=21-94"/>
</dbReference>
<dbReference type="DIP" id="DIP-59759N"/>
<dbReference type="AlphaFoldDB" id="Q70Q12"/>
<dbReference type="PDBsum" id="5AVX"/>
<dbReference type="PANTHER" id="PTHR14132">
    <property type="entry name" value="SODIUM/POTASSIUM-TRANSPORTING ATPASE SUBUNIT GAMMA"/>
    <property type="match status" value="1"/>
</dbReference>
<evidence type="ECO:0007829" key="13">
    <source>
        <dbReference type="PDB" id="5AVQ"/>
    </source>
</evidence>
<dbReference type="PDB" id="5AW0">
    <property type="method" value="X-ray"/>
    <property type="resolution" value="3.30 A"/>
    <property type="chains" value="G=21-94"/>
</dbReference>
<reference evidence="10" key="1">
    <citation type="journal article" date="2003" name="J. Biol. Chem.">
        <title>Regulation of Na,K-ATPase by PLMS, the phospholemman-like protein from shark: molecular cloning, sequence, expression, cellular distribution, and functional effects of PLMS.</title>
        <authorList>
            <person name="Mahmmoud Y.A."/>
            <person name="Cramb G."/>
            <person name="Maunsbach A.B."/>
            <person name="Cutler C.P."/>
            <person name="Meischke L."/>
            <person name="Cornelius F."/>
        </authorList>
    </citation>
    <scope>NUCLEOTIDE SEQUENCE</scope>
</reference>
<reference evidence="19" key="7">
    <citation type="journal article" date="2023" name="FEBS Lett.">
        <title>Crystal structures of Na&lt;sup&gt;+&lt;/sup&gt; ,K&lt;sup&gt;+&lt;/sup&gt; -ATPase reveal the mechanism that converts the K&lt;sup&gt;+&lt;/sup&gt; -bound form to Na&lt;sup&gt;+&lt;/sup&gt; -bound form and opens and closes the cytoplasmic gate.</title>
        <authorList>
            <person name="Kanai R."/>
            <person name="Vilsen B."/>
            <person name="Cornelius F."/>
            <person name="Toyoshima C."/>
        </authorList>
    </citation>
    <scope>STRUCTURE BY ELECTRON MICROSCOPY (3.50 ANGSTROMS)</scope>
</reference>
<dbReference type="PDB" id="5AW4">
    <property type="method" value="X-ray"/>
    <property type="resolution" value="2.80 A"/>
    <property type="chains" value="G=21-94"/>
</dbReference>
<dbReference type="PDBsum" id="5AVQ"/>
<dbReference type="CDD" id="cd20328">
    <property type="entry name" value="FXYD3-like"/>
    <property type="match status" value="1"/>
</dbReference>
<dbReference type="PDBsum" id="5AW5"/>
<dbReference type="EMDB" id="EMD-36220"/>
<reference evidence="15 16" key="6">
    <citation type="journal article" date="2022" name="Proc. Natl. Acad. Sci. U.S.A.">
        <title>Cryoelectron microscopy of Na&lt;sup&gt;+&lt;/sup&gt;,K&lt;sup&gt;+&lt;/sup&gt;-ATPase in the two E2P states with and without cardiotonic steroids.</title>
        <authorList>
            <person name="Kanai R."/>
            <person name="Cornelius F."/>
            <person name="Vilsen B."/>
            <person name="Toyoshima C."/>
        </authorList>
    </citation>
    <scope>STRUCTURE BY ELECTRON MICROSCOPY (3.00 ANGSTROMS)</scope>
</reference>
<dbReference type="InterPro" id="IPR000272">
    <property type="entry name" value="Ion-transport_regulator_FXYD"/>
</dbReference>
<dbReference type="PDB" id="5AW3">
    <property type="method" value="X-ray"/>
    <property type="resolution" value="3.35 A"/>
    <property type="chains" value="G=21-94"/>
</dbReference>
<dbReference type="PDBsum" id="5AW3"/>
<dbReference type="PDBsum" id="5AVW"/>
<evidence type="ECO:0007829" key="11">
    <source>
        <dbReference type="PDB" id="2ZXE"/>
    </source>
</evidence>
<evidence type="ECO:0000256" key="8">
    <source>
        <dbReference type="RuleBase" id="RU364131"/>
    </source>
</evidence>
<dbReference type="PDB" id="7WYV">
    <property type="method" value="EM"/>
    <property type="resolution" value="3.70 A"/>
    <property type="chains" value="E/G=1-94"/>
</dbReference>
<feature type="signal peptide" evidence="8">
    <location>
        <begin position="1"/>
        <end position="20"/>
    </location>
</feature>
<dbReference type="EMDB" id="EMD-32900"/>
<dbReference type="PDB" id="5AVZ">
    <property type="method" value="X-ray"/>
    <property type="resolution" value="3.20 A"/>
    <property type="chains" value="G=21-94"/>
</dbReference>
<dbReference type="PDBsum" id="5AW1"/>
<keyword evidence="6 8" id="KW-0406">Ion transport</keyword>
<reference evidence="13 14" key="4">
    <citation type="journal article" date="2015" name="Nat. Commun.">
        <title>Sequential substitution of K(+) bound to Na(+),K(+)-ATPase visualized by X-ray crystallography.</title>
        <authorList>
            <person name="Ogawa H."/>
            <person name="Cornelius F."/>
            <person name="Hirata A."/>
            <person name="Toyoshima C."/>
        </authorList>
    </citation>
    <scope>X-RAY CRYSTALLOGRAPHY (2.55 ANGSTROMS) OF 21-94</scope>
</reference>
<evidence type="ECO:0000256" key="3">
    <source>
        <dbReference type="ARBA" id="ARBA00022448"/>
    </source>
</evidence>
<dbReference type="GO" id="GO:0016020">
    <property type="term" value="C:membrane"/>
    <property type="evidence" value="ECO:0007669"/>
    <property type="project" value="UniProtKB-SubCell"/>
</dbReference>
<keyword evidence="11 12" id="KW-0002">3D-structure</keyword>
<dbReference type="PDB" id="7WZ0">
    <property type="method" value="EM"/>
    <property type="resolution" value="3.00 A"/>
    <property type="chains" value="E/G=1-94"/>
</dbReference>
<dbReference type="PDBsum" id="5AVV"/>
<dbReference type="DisProt" id="DP00754"/>
<dbReference type="TCDB" id="3.A.3.1.6">
    <property type="family name" value="the p-type atpase (p-atpase) superfamily"/>
</dbReference>
<dbReference type="PDBsum" id="5AVT"/>
<comment type="similarity">
    <text evidence="2 8">Belongs to the FXYD family.</text>
</comment>
<dbReference type="PDBsum" id="5AVU"/>
<dbReference type="PDBsum" id="5AW7"/>
<keyword evidence="8" id="KW-0732">Signal</keyword>
<dbReference type="IntAct" id="Q70Q12">
    <property type="interactions" value="1"/>
</dbReference>
<protein>
    <recommendedName>
        <fullName evidence="8">FXYD domain-containing ion transport regulator</fullName>
    </recommendedName>
</protein>
<dbReference type="PDBsum" id="5AVZ"/>
<dbReference type="PDB" id="5AVU">
    <property type="method" value="X-ray"/>
    <property type="resolution" value="2.55 A"/>
    <property type="chains" value="G=21-94"/>
</dbReference>
<dbReference type="PDB" id="5AVV">
    <property type="method" value="X-ray"/>
    <property type="resolution" value="2.90 A"/>
    <property type="chains" value="G=21-94"/>
</dbReference>
<dbReference type="PDBsum" id="5AW0"/>
<dbReference type="Gene3D" id="1.20.5.780">
    <property type="entry name" value="Single helix bin"/>
    <property type="match status" value="1"/>
</dbReference>
<dbReference type="PDBsum" id="5AVS"/>
<dbReference type="PDB" id="7Y45">
    <property type="method" value="EM"/>
    <property type="resolution" value="3.30 A"/>
    <property type="chains" value="E/G=1-94"/>
</dbReference>
<feature type="compositionally biased region" description="Polar residues" evidence="9">
    <location>
        <begin position="75"/>
        <end position="84"/>
    </location>
</feature>
<dbReference type="PDB" id="5AVQ">
    <property type="method" value="X-ray"/>
    <property type="resolution" value="2.60 A"/>
    <property type="chains" value="G=21-94"/>
</dbReference>
<dbReference type="EMDB" id="EMD-33602"/>
<dbReference type="PDBsum" id="2ZXE"/>
<evidence type="ECO:0007829" key="17">
    <source>
        <dbReference type="PDB" id="7Y45"/>
    </source>
</evidence>
<evidence type="ECO:0000313" key="10">
    <source>
        <dbReference type="EMBL" id="CAD88978.1"/>
    </source>
</evidence>
<dbReference type="EMBL" id="AJ556170">
    <property type="protein sequence ID" value="CAD88978.1"/>
    <property type="molecule type" value="mRNA"/>
</dbReference>
<dbReference type="GO" id="GO:0006811">
    <property type="term" value="P:monoatomic ion transport"/>
    <property type="evidence" value="ECO:0007669"/>
    <property type="project" value="UniProtKB-KW"/>
</dbReference>
<dbReference type="PDB" id="5AW6">
    <property type="method" value="X-ray"/>
    <property type="resolution" value="2.80 A"/>
    <property type="chains" value="G=21-94"/>
</dbReference>
<dbReference type="PDB" id="7WYX">
    <property type="method" value="EM"/>
    <property type="resolution" value="3.40 A"/>
    <property type="chains" value="E/G=1-94"/>
</dbReference>
<feature type="transmembrane region" description="Helical" evidence="8">
    <location>
        <begin position="36"/>
        <end position="61"/>
    </location>
</feature>
<evidence type="ECO:0007829" key="18">
    <source>
        <dbReference type="PDB" id="7Y46"/>
    </source>
</evidence>
<evidence type="ECO:0000256" key="2">
    <source>
        <dbReference type="ARBA" id="ARBA00005948"/>
    </source>
</evidence>
<dbReference type="SMR" id="Q70Q12"/>
<dbReference type="PDB" id="5AVR">
    <property type="method" value="X-ray"/>
    <property type="resolution" value="2.70 A"/>
    <property type="chains" value="G=21-94"/>
</dbReference>
<dbReference type="PROSITE" id="PS01310">
    <property type="entry name" value="FXYD"/>
    <property type="match status" value="1"/>
</dbReference>
<accession>Q70Q12</accession>
<dbReference type="PDBsum" id="5AW6"/>
<dbReference type="PDBsum" id="5AW8"/>
<evidence type="ECO:0007829" key="16">
    <source>
        <dbReference type="PDB" id="7WYV"/>
    </source>
</evidence>
<dbReference type="EMDB" id="EMD-32896"/>
<dbReference type="EMDB" id="EMD-32895"/>
<dbReference type="GO" id="GO:0043269">
    <property type="term" value="P:regulation of monoatomic ion transport"/>
    <property type="evidence" value="ECO:0007669"/>
    <property type="project" value="InterPro"/>
</dbReference>
<dbReference type="PDB" id="5AVY">
    <property type="method" value="X-ray"/>
    <property type="resolution" value="3.45 A"/>
    <property type="chains" value="G=21-94"/>
</dbReference>
<evidence type="ECO:0007829" key="15">
    <source>
        <dbReference type="PDB" id="7WYU"/>
    </source>
</evidence>
<name>Q70Q12_SQUAC</name>
<dbReference type="EMDB" id="EMD-32898"/>
<dbReference type="PDB" id="5AW9">
    <property type="method" value="X-ray"/>
    <property type="resolution" value="2.80 A"/>
    <property type="chains" value="G=21-94"/>
</dbReference>
<dbReference type="PDB" id="7WYW">
    <property type="method" value="EM"/>
    <property type="resolution" value="3.80 A"/>
    <property type="chains" value="E/G=1-94"/>
</dbReference>
<dbReference type="PDBsum" id="5AW4"/>
<comment type="subcellular location">
    <subcellularLocation>
        <location evidence="1">Membrane</location>
        <topology evidence="1">Single-pass membrane protein</topology>
    </subcellularLocation>
</comment>
<evidence type="ECO:0000256" key="1">
    <source>
        <dbReference type="ARBA" id="ARBA00004167"/>
    </source>
</evidence>
<dbReference type="PDBsum" id="5AVY"/>
<dbReference type="PDBsum" id="5AW2"/>
<dbReference type="PDB" id="7WYZ">
    <property type="method" value="EM"/>
    <property type="resolution" value="3.40 A"/>
    <property type="chains" value="E/G=1-94"/>
</dbReference>
<organism evidence="10">
    <name type="scientific">Squalus acanthias</name>
    <name type="common">Spiny dogfish</name>
    <dbReference type="NCBI Taxonomy" id="7797"/>
    <lineage>
        <taxon>Eukaryota</taxon>
        <taxon>Metazoa</taxon>
        <taxon>Chordata</taxon>
        <taxon>Craniata</taxon>
        <taxon>Vertebrata</taxon>
        <taxon>Chondrichthyes</taxon>
        <taxon>Elasmobranchii</taxon>
        <taxon>Squalomorphii</taxon>
        <taxon>Squaliformes</taxon>
        <taxon>Squalidae</taxon>
        <taxon>Squalus</taxon>
    </lineage>
</organism>
<dbReference type="PDB" id="5AVX">
    <property type="method" value="X-ray"/>
    <property type="resolution" value="3.30 A"/>
    <property type="chains" value="G=21-94"/>
</dbReference>
<keyword evidence="4 8" id="KW-0812">Transmembrane</keyword>
<dbReference type="EMDB" id="EMD-32897"/>
<dbReference type="PDB" id="7WYU">
    <property type="method" value="EM"/>
    <property type="resolution" value="3.40 A"/>
    <property type="chains" value="E/G=1-94"/>
</dbReference>
<dbReference type="PDB" id="5AW2">
    <property type="method" value="X-ray"/>
    <property type="resolution" value="3.20 A"/>
    <property type="chains" value="G=21-94"/>
</dbReference>
<dbReference type="PDB" id="5AVW">
    <property type="method" value="X-ray"/>
    <property type="resolution" value="2.60 A"/>
    <property type="chains" value="G=21-94"/>
</dbReference>
<dbReference type="PDB" id="7Y46">
    <property type="method" value="EM"/>
    <property type="resolution" value="7.20 A"/>
    <property type="chains" value="E/G=1-94"/>
</dbReference>
<evidence type="ECO:0000256" key="6">
    <source>
        <dbReference type="ARBA" id="ARBA00023065"/>
    </source>
</evidence>
<dbReference type="PDB" id="5AW7">
    <property type="method" value="X-ray"/>
    <property type="resolution" value="2.90 A"/>
    <property type="chains" value="G=21-94"/>
</dbReference>
<dbReference type="PDB" id="5AVS">
    <property type="method" value="X-ray"/>
    <property type="resolution" value="2.90 A"/>
    <property type="chains" value="G=21-94"/>
</dbReference>
<reference evidence="17 18" key="5">
    <citation type="journal article" date="2022" name="FEBS Lett.">
        <title>Cryo-electron microscopy of Na&lt;sup&gt;+&lt;/sup&gt; ,K&lt;sup&gt;+&lt;/sup&gt; -ATPase reveals how the extracellular gate locks in the E22K&lt;sup&gt;+&lt;/sup&gt; state.</title>
        <authorList>
            <person name="Kanai R."/>
            <person name="Cornelius F."/>
            <person name="Vilsen B."/>
            <person name="Toyoshima C."/>
        </authorList>
    </citation>
    <scope>STRUCTURE BY ELECTRON MICROSCOPY (3.30 ANGSTROMS)</scope>
</reference>
<dbReference type="InterPro" id="IPR047297">
    <property type="entry name" value="FXYD_motif"/>
</dbReference>
<feature type="chain" id="PRO_5011328900" description="FXYD domain-containing ion transport regulator" evidence="8">
    <location>
        <begin position="21"/>
        <end position="94"/>
    </location>
</feature>
<proteinExistence type="evidence at protein level"/>
<dbReference type="PDBsum" id="5AVR"/>
<keyword evidence="7 8" id="KW-0472">Membrane</keyword>
<dbReference type="GO" id="GO:0017080">
    <property type="term" value="F:sodium channel regulator activity"/>
    <property type="evidence" value="ECO:0007669"/>
    <property type="project" value="TreeGrafter"/>
</dbReference>
<evidence type="ECO:0000256" key="9">
    <source>
        <dbReference type="SAM" id="MobiDB-lite"/>
    </source>
</evidence>